<sequence length="119" mass="12825">MVMRDRRSWSPMSAMLTPSIKIFPLAASKILKMPRAREDFPAPDEPGLLAEGPDHAGALHRLVEVGVDGRATHGFQPPQLTGSGDVEALEKRKASGRMITAAKGVANITMMQTSMSLKT</sequence>
<name>A0A4Z2FWD6_9TELE</name>
<dbReference type="Proteomes" id="UP000314294">
    <property type="component" value="Unassembled WGS sequence"/>
</dbReference>
<dbReference type="EMBL" id="SRLO01000841">
    <property type="protein sequence ID" value="TNN45539.1"/>
    <property type="molecule type" value="Genomic_DNA"/>
</dbReference>
<evidence type="ECO:0000313" key="2">
    <source>
        <dbReference type="Proteomes" id="UP000314294"/>
    </source>
</evidence>
<gene>
    <name evidence="1" type="ORF">EYF80_044265</name>
</gene>
<protein>
    <submittedName>
        <fullName evidence="1">Uncharacterized protein</fullName>
    </submittedName>
</protein>
<evidence type="ECO:0000313" key="1">
    <source>
        <dbReference type="EMBL" id="TNN45539.1"/>
    </source>
</evidence>
<dbReference type="OrthoDB" id="6778363at2759"/>
<organism evidence="1 2">
    <name type="scientific">Liparis tanakae</name>
    <name type="common">Tanaka's snailfish</name>
    <dbReference type="NCBI Taxonomy" id="230148"/>
    <lineage>
        <taxon>Eukaryota</taxon>
        <taxon>Metazoa</taxon>
        <taxon>Chordata</taxon>
        <taxon>Craniata</taxon>
        <taxon>Vertebrata</taxon>
        <taxon>Euteleostomi</taxon>
        <taxon>Actinopterygii</taxon>
        <taxon>Neopterygii</taxon>
        <taxon>Teleostei</taxon>
        <taxon>Neoteleostei</taxon>
        <taxon>Acanthomorphata</taxon>
        <taxon>Eupercaria</taxon>
        <taxon>Perciformes</taxon>
        <taxon>Cottioidei</taxon>
        <taxon>Cottales</taxon>
        <taxon>Liparidae</taxon>
        <taxon>Liparis</taxon>
    </lineage>
</organism>
<proteinExistence type="predicted"/>
<accession>A0A4Z2FWD6</accession>
<keyword evidence="2" id="KW-1185">Reference proteome</keyword>
<comment type="caution">
    <text evidence="1">The sequence shown here is derived from an EMBL/GenBank/DDBJ whole genome shotgun (WGS) entry which is preliminary data.</text>
</comment>
<dbReference type="AlphaFoldDB" id="A0A4Z2FWD6"/>
<reference evidence="1 2" key="1">
    <citation type="submission" date="2019-03" db="EMBL/GenBank/DDBJ databases">
        <title>First draft genome of Liparis tanakae, snailfish: a comprehensive survey of snailfish specific genes.</title>
        <authorList>
            <person name="Kim W."/>
            <person name="Song I."/>
            <person name="Jeong J.-H."/>
            <person name="Kim D."/>
            <person name="Kim S."/>
            <person name="Ryu S."/>
            <person name="Song J.Y."/>
            <person name="Lee S.K."/>
        </authorList>
    </citation>
    <scope>NUCLEOTIDE SEQUENCE [LARGE SCALE GENOMIC DNA]</scope>
    <source>
        <tissue evidence="1">Muscle</tissue>
    </source>
</reference>